<evidence type="ECO:0000313" key="3">
    <source>
        <dbReference type="Proteomes" id="UP000299102"/>
    </source>
</evidence>
<dbReference type="Proteomes" id="UP000299102">
    <property type="component" value="Unassembled WGS sequence"/>
</dbReference>
<organism evidence="2 3">
    <name type="scientific">Eumeta variegata</name>
    <name type="common">Bagworm moth</name>
    <name type="synonym">Eumeta japonica</name>
    <dbReference type="NCBI Taxonomy" id="151549"/>
    <lineage>
        <taxon>Eukaryota</taxon>
        <taxon>Metazoa</taxon>
        <taxon>Ecdysozoa</taxon>
        <taxon>Arthropoda</taxon>
        <taxon>Hexapoda</taxon>
        <taxon>Insecta</taxon>
        <taxon>Pterygota</taxon>
        <taxon>Neoptera</taxon>
        <taxon>Endopterygota</taxon>
        <taxon>Lepidoptera</taxon>
        <taxon>Glossata</taxon>
        <taxon>Ditrysia</taxon>
        <taxon>Tineoidea</taxon>
        <taxon>Psychidae</taxon>
        <taxon>Oiketicinae</taxon>
        <taxon>Eumeta</taxon>
    </lineage>
</organism>
<dbReference type="OrthoDB" id="10017160at2759"/>
<accession>A0A4C1X7S3</accession>
<dbReference type="GO" id="GO:0003676">
    <property type="term" value="F:nucleic acid binding"/>
    <property type="evidence" value="ECO:0007669"/>
    <property type="project" value="InterPro"/>
</dbReference>
<protein>
    <recommendedName>
        <fullName evidence="4">Mariner Mos1 transposase</fullName>
    </recommendedName>
</protein>
<reference evidence="2 3" key="1">
    <citation type="journal article" date="2019" name="Commun. Biol.">
        <title>The bagworm genome reveals a unique fibroin gene that provides high tensile strength.</title>
        <authorList>
            <person name="Kono N."/>
            <person name="Nakamura H."/>
            <person name="Ohtoshi R."/>
            <person name="Tomita M."/>
            <person name="Numata K."/>
            <person name="Arakawa K."/>
        </authorList>
    </citation>
    <scope>NUCLEOTIDE SEQUENCE [LARGE SCALE GENOMIC DNA]</scope>
</reference>
<evidence type="ECO:0008006" key="4">
    <source>
        <dbReference type="Google" id="ProtNLM"/>
    </source>
</evidence>
<feature type="region of interest" description="Disordered" evidence="1">
    <location>
        <begin position="1"/>
        <end position="30"/>
    </location>
</feature>
<gene>
    <name evidence="2" type="ORF">EVAR_48076_1</name>
</gene>
<keyword evidence="3" id="KW-1185">Reference proteome</keyword>
<comment type="caution">
    <text evidence="2">The sequence shown here is derived from an EMBL/GenBank/DDBJ whole genome shotgun (WGS) entry which is preliminary data.</text>
</comment>
<dbReference type="Gene3D" id="3.30.420.10">
    <property type="entry name" value="Ribonuclease H-like superfamily/Ribonuclease H"/>
    <property type="match status" value="1"/>
</dbReference>
<dbReference type="AlphaFoldDB" id="A0A4C1X7S3"/>
<dbReference type="Pfam" id="PF01359">
    <property type="entry name" value="Transposase_1"/>
    <property type="match status" value="1"/>
</dbReference>
<dbReference type="PANTHER" id="PTHR46060:SF1">
    <property type="entry name" value="MARINER MOS1 TRANSPOSASE-LIKE PROTEIN"/>
    <property type="match status" value="1"/>
</dbReference>
<feature type="compositionally biased region" description="Basic and acidic residues" evidence="1">
    <location>
        <begin position="10"/>
        <end position="21"/>
    </location>
</feature>
<dbReference type="PANTHER" id="PTHR46060">
    <property type="entry name" value="MARINER MOS1 TRANSPOSASE-LIKE PROTEIN"/>
    <property type="match status" value="1"/>
</dbReference>
<dbReference type="EMBL" id="BGZK01000752">
    <property type="protein sequence ID" value="GBP59100.1"/>
    <property type="molecule type" value="Genomic_DNA"/>
</dbReference>
<dbReference type="InterPro" id="IPR036397">
    <property type="entry name" value="RNaseH_sf"/>
</dbReference>
<sequence length="456" mass="52888">MTESEANVDVLERDGARKNQEGSKQAPQNIAKPIPTRNKLVLCVWWDWKSINHYELLPLGKTINLDLYCQQLMKFTFRFSHRSLFWLQTAFGDEAPCKTTIYNWFAEFKHSRINLSDSRPFTTVNNKIIDAVLRMIKTDRHVTYHENRASLGTGINEIQSILNKHLGFKENLVWHIVPGDETWTYCYDSKTKQQLTAWLYRDEPKPTEVVRERSTSKRMIASFFNKTGHVGIVALENCRTMNSDRYTTIYLPELSQRENCQILQLAFGDEAPSSSSVYSWFSEIRYGRILRFEDLSEDKLRVTRFTNHPEVVVNAFQETNEDIHKGDWADCFLQRHAIYIPIVVPGFIYPTFEPHPPSIFPHRIEGLEPLRAPRQYGVGAVFGYRHQREDNVQDRRPNVLSEARSKRLTLRHVPRVDGDTPLSEFYGAREINSAHLLVRYGAAESEALELFPSSSA</sequence>
<evidence type="ECO:0000313" key="2">
    <source>
        <dbReference type="EMBL" id="GBP59100.1"/>
    </source>
</evidence>
<proteinExistence type="predicted"/>
<name>A0A4C1X7S3_EUMVA</name>
<dbReference type="InterPro" id="IPR001888">
    <property type="entry name" value="Transposase_1"/>
</dbReference>
<dbReference type="InterPro" id="IPR052709">
    <property type="entry name" value="Transposase-MT_Hybrid"/>
</dbReference>
<evidence type="ECO:0000256" key="1">
    <source>
        <dbReference type="SAM" id="MobiDB-lite"/>
    </source>
</evidence>